<keyword evidence="2" id="KW-0732">Signal</keyword>
<dbReference type="InterPro" id="IPR046254">
    <property type="entry name" value="DUF6287"/>
</dbReference>
<dbReference type="eggNOG" id="ENOG5033WJ7">
    <property type="taxonomic scope" value="Bacteria"/>
</dbReference>
<evidence type="ECO:0000259" key="3">
    <source>
        <dbReference type="Pfam" id="PF19804"/>
    </source>
</evidence>
<organism evidence="4 5">
    <name type="scientific">Granulicatella adiacens ATCC 49175</name>
    <dbReference type="NCBI Taxonomy" id="638301"/>
    <lineage>
        <taxon>Bacteria</taxon>
        <taxon>Bacillati</taxon>
        <taxon>Bacillota</taxon>
        <taxon>Bacilli</taxon>
        <taxon>Lactobacillales</taxon>
        <taxon>Carnobacteriaceae</taxon>
        <taxon>Granulicatella</taxon>
    </lineage>
</organism>
<dbReference type="Proteomes" id="UP000005926">
    <property type="component" value="Unassembled WGS sequence"/>
</dbReference>
<dbReference type="Pfam" id="PF19804">
    <property type="entry name" value="DUF6287"/>
    <property type="match status" value="1"/>
</dbReference>
<comment type="caution">
    <text evidence="4">The sequence shown here is derived from an EMBL/GenBank/DDBJ whole genome shotgun (WGS) entry which is preliminary data.</text>
</comment>
<keyword evidence="5" id="KW-1185">Reference proteome</keyword>
<proteinExistence type="predicted"/>
<feature type="signal peptide" evidence="2">
    <location>
        <begin position="1"/>
        <end position="19"/>
    </location>
</feature>
<feature type="domain" description="DUF6287" evidence="3">
    <location>
        <begin position="231"/>
        <end position="264"/>
    </location>
</feature>
<accession>C8NFC0</accession>
<sequence length="338" mass="37046">MKNRKLIFTLLSCSFVLGACQTTTDTSKETTTSETTTLETTTASQTTTASKESSLTLHSFDEVLQAYAKVLAGGEPDGTTINRSALQAVPKGDVEPKFKGISYAFSDLNQDGTDELLIALKDSRNGYTLLDIYSNTGGSLAKLTNVSNQMEGIGNERTTLTLREDRSLLLSTQINQEFILFKLNKEGKELEEVSKTNNLEDVKKYPKEFNLQNLTWNTLTKNTASSKSTSTSMDLDAIQNGDYSSIAGIWKNGKGQTLTFDKNGLVSTTEKLGKPKMDRGYLTVAVNTNTSGYSIIFLPAGTKFTMVPKEDPSDQTVNRIWAGQGSSGDPREFFYKVE</sequence>
<dbReference type="PROSITE" id="PS51257">
    <property type="entry name" value="PROKAR_LIPOPROTEIN"/>
    <property type="match status" value="1"/>
</dbReference>
<name>C8NFC0_9LACT</name>
<dbReference type="AlphaFoldDB" id="C8NFC0"/>
<dbReference type="EMBL" id="ACKZ01000013">
    <property type="protein sequence ID" value="EEW37649.1"/>
    <property type="molecule type" value="Genomic_DNA"/>
</dbReference>
<feature type="chain" id="PRO_5039469718" description="DUF6287 domain-containing protein" evidence="2">
    <location>
        <begin position="20"/>
        <end position="338"/>
    </location>
</feature>
<evidence type="ECO:0000313" key="4">
    <source>
        <dbReference type="EMBL" id="EEW37649.1"/>
    </source>
</evidence>
<dbReference type="GeneID" id="78413055"/>
<feature type="region of interest" description="Disordered" evidence="1">
    <location>
        <begin position="26"/>
        <end position="51"/>
    </location>
</feature>
<protein>
    <recommendedName>
        <fullName evidence="3">DUF6287 domain-containing protein</fullName>
    </recommendedName>
</protein>
<dbReference type="HOGENOM" id="CLU_066013_0_0_9"/>
<reference evidence="4 5" key="1">
    <citation type="submission" date="2009-08" db="EMBL/GenBank/DDBJ databases">
        <authorList>
            <person name="Muzny D."/>
            <person name="Qin X."/>
            <person name="Deng J."/>
            <person name="Jiang H."/>
            <person name="Liu Y."/>
            <person name="Qu J."/>
            <person name="Song X.-Z."/>
            <person name="Zhang L."/>
            <person name="Thornton R."/>
            <person name="Coyle M."/>
            <person name="Francisco L."/>
            <person name="Jackson L."/>
            <person name="Javaid M."/>
            <person name="Korchina V."/>
            <person name="Kovar C."/>
            <person name="Mata R."/>
            <person name="Mathew T."/>
            <person name="Ngo R."/>
            <person name="Nguyen L."/>
            <person name="Nguyen N."/>
            <person name="Okwuonu G."/>
            <person name="Ongeri F."/>
            <person name="Pham C."/>
            <person name="Simmons D."/>
            <person name="Wilczek-Boney K."/>
            <person name="Hale W."/>
            <person name="Jakkamsetti A."/>
            <person name="Pham P."/>
            <person name="Ruth R."/>
            <person name="San Lucas F."/>
            <person name="Warren J."/>
            <person name="Zhang J."/>
            <person name="Zhao Z."/>
            <person name="Zhou C."/>
            <person name="Zhu D."/>
            <person name="Lee S."/>
            <person name="Bess C."/>
            <person name="Blankenburg K."/>
            <person name="Forbes L."/>
            <person name="Fu Q."/>
            <person name="Gubbala S."/>
            <person name="Hirani K."/>
            <person name="Jayaseelan J.C."/>
            <person name="Lara F."/>
            <person name="Munidasa M."/>
            <person name="Palculict T."/>
            <person name="Patil S."/>
            <person name="Pu L.-L."/>
            <person name="Saada N."/>
            <person name="Tang L."/>
            <person name="Weissenberger G."/>
            <person name="Zhu Y."/>
            <person name="Hemphill L."/>
            <person name="Shang Y."/>
            <person name="Youmans B."/>
            <person name="Ayvaz T."/>
            <person name="Ross M."/>
            <person name="Santibanez J."/>
            <person name="Aqrawi P."/>
            <person name="Gross S."/>
            <person name="Joshi V."/>
            <person name="Fowler G."/>
            <person name="Nazareth L."/>
            <person name="Reid J."/>
            <person name="Worley K."/>
            <person name="Petrosino J."/>
            <person name="Highlander S."/>
            <person name="Gibbs R."/>
        </authorList>
    </citation>
    <scope>NUCLEOTIDE SEQUENCE [LARGE SCALE GENOMIC DNA]</scope>
    <source>
        <strain evidence="4 5">ATCC 49175</strain>
    </source>
</reference>
<evidence type="ECO:0000313" key="5">
    <source>
        <dbReference type="Proteomes" id="UP000005926"/>
    </source>
</evidence>
<gene>
    <name evidence="4" type="ORF">HMPREF0444_0615</name>
</gene>
<evidence type="ECO:0000256" key="2">
    <source>
        <dbReference type="SAM" id="SignalP"/>
    </source>
</evidence>
<dbReference type="STRING" id="638301.HMPREF0444_0615"/>
<dbReference type="RefSeq" id="WP_005605836.1">
    <property type="nucleotide sequence ID" value="NZ_CP102283.1"/>
</dbReference>
<evidence type="ECO:0000256" key="1">
    <source>
        <dbReference type="SAM" id="MobiDB-lite"/>
    </source>
</evidence>